<gene>
    <name evidence="2" type="ORF">A3D25_05790</name>
</gene>
<feature type="compositionally biased region" description="Basic and acidic residues" evidence="1">
    <location>
        <begin position="38"/>
        <end position="53"/>
    </location>
</feature>
<organism evidence="2 3">
    <name type="scientific">Candidatus Daviesbacteria bacterium RIFCSPHIGHO2_02_FULL_43_12</name>
    <dbReference type="NCBI Taxonomy" id="1797776"/>
    <lineage>
        <taxon>Bacteria</taxon>
        <taxon>Candidatus Daviesiibacteriota</taxon>
    </lineage>
</organism>
<comment type="caution">
    <text evidence="2">The sequence shown here is derived from an EMBL/GenBank/DDBJ whole genome shotgun (WGS) entry which is preliminary data.</text>
</comment>
<dbReference type="Proteomes" id="UP000177328">
    <property type="component" value="Unassembled WGS sequence"/>
</dbReference>
<dbReference type="EMBL" id="MFDD01000007">
    <property type="protein sequence ID" value="OGE40642.1"/>
    <property type="molecule type" value="Genomic_DNA"/>
</dbReference>
<feature type="region of interest" description="Disordered" evidence="1">
    <location>
        <begin position="1"/>
        <end position="53"/>
    </location>
</feature>
<protein>
    <submittedName>
        <fullName evidence="2">Uncharacterized protein</fullName>
    </submittedName>
</protein>
<dbReference type="AlphaFoldDB" id="A0A1F5KIA0"/>
<reference evidence="2 3" key="1">
    <citation type="journal article" date="2016" name="Nat. Commun.">
        <title>Thousands of microbial genomes shed light on interconnected biogeochemical processes in an aquifer system.</title>
        <authorList>
            <person name="Anantharaman K."/>
            <person name="Brown C.T."/>
            <person name="Hug L.A."/>
            <person name="Sharon I."/>
            <person name="Castelle C.J."/>
            <person name="Probst A.J."/>
            <person name="Thomas B.C."/>
            <person name="Singh A."/>
            <person name="Wilkins M.J."/>
            <person name="Karaoz U."/>
            <person name="Brodie E.L."/>
            <person name="Williams K.H."/>
            <person name="Hubbard S.S."/>
            <person name="Banfield J.F."/>
        </authorList>
    </citation>
    <scope>NUCLEOTIDE SEQUENCE [LARGE SCALE GENOMIC DNA]</scope>
</reference>
<accession>A0A1F5KIA0</accession>
<name>A0A1F5KIA0_9BACT</name>
<evidence type="ECO:0000256" key="1">
    <source>
        <dbReference type="SAM" id="MobiDB-lite"/>
    </source>
</evidence>
<evidence type="ECO:0000313" key="3">
    <source>
        <dbReference type="Proteomes" id="UP000177328"/>
    </source>
</evidence>
<proteinExistence type="predicted"/>
<sequence length="88" mass="10088">MSERRIKVTGGPDRKTHRYGPGESGRPSVVYGPQRGRPSQDRVRDQLRAKADRERVLASLDAIRPLREALDERGPQRNIQDQRSLKNE</sequence>
<feature type="region of interest" description="Disordered" evidence="1">
    <location>
        <begin position="66"/>
        <end position="88"/>
    </location>
</feature>
<evidence type="ECO:0000313" key="2">
    <source>
        <dbReference type="EMBL" id="OGE40642.1"/>
    </source>
</evidence>
<feature type="compositionally biased region" description="Basic and acidic residues" evidence="1">
    <location>
        <begin position="66"/>
        <end position="75"/>
    </location>
</feature>